<dbReference type="STRING" id="9925.ENSCHIP00000004177"/>
<keyword evidence="3" id="KW-1185">Reference proteome</keyword>
<dbReference type="Pfam" id="PF16880">
    <property type="entry name" value="EHD_N"/>
    <property type="match status" value="1"/>
</dbReference>
<dbReference type="EMBL" id="LWLT01000011">
    <property type="status" value="NOT_ANNOTATED_CDS"/>
    <property type="molecule type" value="Genomic_DNA"/>
</dbReference>
<dbReference type="AlphaFoldDB" id="A0A452DWW6"/>
<name>A0A452DWW6_CAPHI</name>
<dbReference type="GeneTree" id="ENSGT00940000158249"/>
<protein>
    <recommendedName>
        <fullName evidence="1">EH domain-containing protein</fullName>
    </recommendedName>
</protein>
<evidence type="ECO:0000259" key="1">
    <source>
        <dbReference type="Pfam" id="PF16880"/>
    </source>
</evidence>
<dbReference type="InterPro" id="IPR027417">
    <property type="entry name" value="P-loop_NTPase"/>
</dbReference>
<dbReference type="InterPro" id="IPR031692">
    <property type="entry name" value="EHD_N"/>
</dbReference>
<evidence type="ECO:0000313" key="3">
    <source>
        <dbReference type="Proteomes" id="UP000291000"/>
    </source>
</evidence>
<organism evidence="2 3">
    <name type="scientific">Capra hircus</name>
    <name type="common">Goat</name>
    <dbReference type="NCBI Taxonomy" id="9925"/>
    <lineage>
        <taxon>Eukaryota</taxon>
        <taxon>Metazoa</taxon>
        <taxon>Chordata</taxon>
        <taxon>Craniata</taxon>
        <taxon>Vertebrata</taxon>
        <taxon>Euteleostomi</taxon>
        <taxon>Mammalia</taxon>
        <taxon>Eutheria</taxon>
        <taxon>Laurasiatheria</taxon>
        <taxon>Artiodactyla</taxon>
        <taxon>Ruminantia</taxon>
        <taxon>Pecora</taxon>
        <taxon>Bovidae</taxon>
        <taxon>Caprinae</taxon>
        <taxon>Capra</taxon>
    </lineage>
</organism>
<feature type="domain" description="EH" evidence="1">
    <location>
        <begin position="24"/>
        <end position="56"/>
    </location>
</feature>
<dbReference type="Bgee" id="ENSCHIG00000008396">
    <property type="expression patterns" value="Expressed in thymus and 16 other cell types or tissues"/>
</dbReference>
<dbReference type="Proteomes" id="UP000291000">
    <property type="component" value="Chromosome 14"/>
</dbReference>
<dbReference type="Gene3D" id="1.10.268.20">
    <property type="match status" value="1"/>
</dbReference>
<proteinExistence type="predicted"/>
<dbReference type="SUPFAM" id="SSF52540">
    <property type="entry name" value="P-loop containing nucleoside triphosphate hydrolases"/>
    <property type="match status" value="1"/>
</dbReference>
<reference evidence="2" key="3">
    <citation type="submission" date="2025-09" db="UniProtKB">
        <authorList>
            <consortium name="Ensembl"/>
        </authorList>
    </citation>
    <scope>IDENTIFICATION</scope>
</reference>
<reference evidence="2" key="2">
    <citation type="submission" date="2025-08" db="UniProtKB">
        <authorList>
            <consortium name="Ensembl"/>
        </authorList>
    </citation>
    <scope>IDENTIFICATION</scope>
</reference>
<accession>A0A452DWW6</accession>
<reference evidence="2 3" key="1">
    <citation type="submission" date="2016-04" db="EMBL/GenBank/DDBJ databases">
        <title>Polished mammalian reference genomes with single-molecule sequencing and chromosome conformation capture applied to the Capra hircus genome.</title>
        <authorList>
            <person name="Bickhart D.M."/>
            <person name="Koren S."/>
            <person name="Rosen B."/>
            <person name="Hastie A."/>
            <person name="Liachko I."/>
            <person name="Sullivan S.T."/>
            <person name="Burton J."/>
            <person name="Sayre B.L."/>
            <person name="Huson H.J."/>
            <person name="Lee J."/>
            <person name="Lam E."/>
            <person name="Kelley C.M."/>
            <person name="Hutchison J.L."/>
            <person name="Zhou Y."/>
            <person name="Sun J."/>
            <person name="Crisa A."/>
            <person name="Schwartz J.C."/>
            <person name="Hammond J.A."/>
            <person name="Schroeder S.G."/>
            <person name="Liu G.E."/>
            <person name="Dunham M."/>
            <person name="Shendure J."/>
            <person name="Sonstegard T.S."/>
            <person name="Phillippy A.M."/>
            <person name="Van Tassell C.P."/>
            <person name="Smith T.P."/>
        </authorList>
    </citation>
    <scope>NUCLEOTIDE SEQUENCE [LARGE SCALE GENOMIC DNA]</scope>
</reference>
<evidence type="ECO:0000313" key="2">
    <source>
        <dbReference type="Ensembl" id="ENSCHIP00000004177.1"/>
    </source>
</evidence>
<sequence>MFSWASKDARRKKEPELFQTVSEGLRQLYAQKLLPLEEHCRFHEFHSAALEDADFDNKPMVLLVGQYSTGKTTFIQHLMEPGLPGDAHRARAHDRGLLEITLSLKS</sequence>
<dbReference type="Ensembl" id="ENSCHIT00000011554.1">
    <property type="protein sequence ID" value="ENSCHIP00000004177.1"/>
    <property type="gene ID" value="ENSCHIG00000008396.1"/>
</dbReference>